<dbReference type="GO" id="GO:0071555">
    <property type="term" value="P:cell wall organization"/>
    <property type="evidence" value="ECO:0007669"/>
    <property type="project" value="UniProtKB-KW"/>
</dbReference>
<evidence type="ECO:0000256" key="3">
    <source>
        <dbReference type="ARBA" id="ARBA00022490"/>
    </source>
</evidence>
<dbReference type="UniPathway" id="UPA00219"/>
<keyword evidence="7" id="KW-0133">Cell shape</keyword>
<dbReference type="InterPro" id="IPR036565">
    <property type="entry name" value="Mur-like_cat_sf"/>
</dbReference>
<dbReference type="HAMAP" id="MF_00639">
    <property type="entry name" value="MurD"/>
    <property type="match status" value="1"/>
</dbReference>
<dbReference type="AlphaFoldDB" id="A0A1F6CQW7"/>
<keyword evidence="7" id="KW-0131">Cell cycle</keyword>
<keyword evidence="6 7" id="KW-0067">ATP-binding</keyword>
<evidence type="ECO:0000256" key="2">
    <source>
        <dbReference type="ARBA" id="ARBA00004752"/>
    </source>
</evidence>
<evidence type="ECO:0000313" key="11">
    <source>
        <dbReference type="Proteomes" id="UP000176445"/>
    </source>
</evidence>
<dbReference type="Pfam" id="PF02875">
    <property type="entry name" value="Mur_ligase_C"/>
    <property type="match status" value="1"/>
</dbReference>
<dbReference type="GO" id="GO:0051301">
    <property type="term" value="P:cell division"/>
    <property type="evidence" value="ECO:0007669"/>
    <property type="project" value="UniProtKB-KW"/>
</dbReference>
<gene>
    <name evidence="7" type="primary">murD</name>
    <name evidence="10" type="ORF">A2704_00750</name>
</gene>
<dbReference type="GO" id="GO:0008360">
    <property type="term" value="P:regulation of cell shape"/>
    <property type="evidence" value="ECO:0007669"/>
    <property type="project" value="UniProtKB-KW"/>
</dbReference>
<evidence type="ECO:0000256" key="1">
    <source>
        <dbReference type="ARBA" id="ARBA00004496"/>
    </source>
</evidence>
<dbReference type="Gene3D" id="3.40.50.720">
    <property type="entry name" value="NAD(P)-binding Rossmann-like Domain"/>
    <property type="match status" value="1"/>
</dbReference>
<dbReference type="Proteomes" id="UP000176445">
    <property type="component" value="Unassembled WGS sequence"/>
</dbReference>
<dbReference type="GO" id="GO:0005737">
    <property type="term" value="C:cytoplasm"/>
    <property type="evidence" value="ECO:0007669"/>
    <property type="project" value="UniProtKB-SubCell"/>
</dbReference>
<comment type="subcellular location">
    <subcellularLocation>
        <location evidence="1 7">Cytoplasm</location>
    </subcellularLocation>
</comment>
<keyword evidence="7" id="KW-0132">Cell division</keyword>
<dbReference type="InterPro" id="IPR004101">
    <property type="entry name" value="Mur_ligase_C"/>
</dbReference>
<dbReference type="SUPFAM" id="SSF53623">
    <property type="entry name" value="MurD-like peptide ligases, catalytic domain"/>
    <property type="match status" value="1"/>
</dbReference>
<dbReference type="PANTHER" id="PTHR43692">
    <property type="entry name" value="UDP-N-ACETYLMURAMOYLALANINE--D-GLUTAMATE LIGASE"/>
    <property type="match status" value="1"/>
</dbReference>
<dbReference type="GO" id="GO:0009252">
    <property type="term" value="P:peptidoglycan biosynthetic process"/>
    <property type="evidence" value="ECO:0007669"/>
    <property type="project" value="UniProtKB-UniRule"/>
</dbReference>
<comment type="caution">
    <text evidence="10">The sequence shown here is derived from an EMBL/GenBank/DDBJ whole genome shotgun (WGS) entry which is preliminary data.</text>
</comment>
<sequence length="443" mass="47963">MTYKASFKGKHITLLGLGLLGRGVGDAEFLARCGAEILVTDKKPEAELAESVARLKKYPNVTFKLGGHDAEDFKHCDMVLKAAGVPLDSKEVAVARDAGIPVMMSTALFAKYASEAGAKIVGVTGTRGKSTVSHMIYHCLKNGSKTALLGGNVRGLSTLAMLSDVKKGDIAVLELDSWQLQGFGDLKISPHVAVFTNLMPDHQNYYKNMDEYFTDKANIFRYQHQGDALMAGLSVAERIEAARPPVAPHIPDLIPSDWKLKIVGEHNRENASFATAALQALGLSDEEIKAGLESFESVEGRLQFVREINGVKIYNDNNATTPEATIAALRSLGESITLIVGGSEKGLALEELVSEIKKRVSTVILLTHPNYQGSERLAGVLKKAGVSYEEARELPAAATSALEKTKTGTVLFSPAFASFGMFKNEYERNDQFLEVVRQMEDAA</sequence>
<keyword evidence="7" id="KW-0961">Cell wall biogenesis/degradation</keyword>
<feature type="domain" description="Mur ligase central" evidence="9">
    <location>
        <begin position="123"/>
        <end position="228"/>
    </location>
</feature>
<feature type="binding site" evidence="7">
    <location>
        <begin position="125"/>
        <end position="131"/>
    </location>
    <ligand>
        <name>ATP</name>
        <dbReference type="ChEBI" id="CHEBI:30616"/>
    </ligand>
</feature>
<dbReference type="SUPFAM" id="SSF53244">
    <property type="entry name" value="MurD-like peptide ligases, peptide-binding domain"/>
    <property type="match status" value="1"/>
</dbReference>
<comment type="pathway">
    <text evidence="2 7">Cell wall biogenesis; peptidoglycan biosynthesis.</text>
</comment>
<evidence type="ECO:0000256" key="5">
    <source>
        <dbReference type="ARBA" id="ARBA00022741"/>
    </source>
</evidence>
<comment type="function">
    <text evidence="7">Cell wall formation. Catalyzes the addition of glutamate to the nucleotide precursor UDP-N-acetylmuramoyl-L-alanine (UMA).</text>
</comment>
<comment type="catalytic activity">
    <reaction evidence="7">
        <text>UDP-N-acetyl-alpha-D-muramoyl-L-alanine + D-glutamate + ATP = UDP-N-acetyl-alpha-D-muramoyl-L-alanyl-D-glutamate + ADP + phosphate + H(+)</text>
        <dbReference type="Rhea" id="RHEA:16429"/>
        <dbReference type="ChEBI" id="CHEBI:15378"/>
        <dbReference type="ChEBI" id="CHEBI:29986"/>
        <dbReference type="ChEBI" id="CHEBI:30616"/>
        <dbReference type="ChEBI" id="CHEBI:43474"/>
        <dbReference type="ChEBI" id="CHEBI:83898"/>
        <dbReference type="ChEBI" id="CHEBI:83900"/>
        <dbReference type="ChEBI" id="CHEBI:456216"/>
        <dbReference type="EC" id="6.3.2.9"/>
    </reaction>
</comment>
<keyword evidence="5 7" id="KW-0547">Nucleotide-binding</keyword>
<dbReference type="Gene3D" id="3.90.190.20">
    <property type="entry name" value="Mur ligase, C-terminal domain"/>
    <property type="match status" value="1"/>
</dbReference>
<protein>
    <recommendedName>
        <fullName evidence="7">UDP-N-acetylmuramoylalanine--D-glutamate ligase</fullName>
        <ecNumber evidence="7">6.3.2.9</ecNumber>
    </recommendedName>
    <alternativeName>
        <fullName evidence="7">D-glutamic acid-adding enzyme</fullName>
    </alternativeName>
    <alternativeName>
        <fullName evidence="7">UDP-N-acetylmuramoyl-L-alanyl-D-glutamate synthetase</fullName>
    </alternativeName>
</protein>
<evidence type="ECO:0000259" key="8">
    <source>
        <dbReference type="Pfam" id="PF02875"/>
    </source>
</evidence>
<evidence type="ECO:0000256" key="4">
    <source>
        <dbReference type="ARBA" id="ARBA00022598"/>
    </source>
</evidence>
<name>A0A1F6CQW7_9BACT</name>
<dbReference type="EMBL" id="MFKW01000025">
    <property type="protein sequence ID" value="OGG51533.1"/>
    <property type="molecule type" value="Genomic_DNA"/>
</dbReference>
<feature type="domain" description="Mur ligase C-terminal" evidence="8">
    <location>
        <begin position="300"/>
        <end position="412"/>
    </location>
</feature>
<keyword evidence="4 7" id="KW-0436">Ligase</keyword>
<evidence type="ECO:0000259" key="9">
    <source>
        <dbReference type="Pfam" id="PF08245"/>
    </source>
</evidence>
<evidence type="ECO:0000256" key="6">
    <source>
        <dbReference type="ARBA" id="ARBA00022840"/>
    </source>
</evidence>
<proteinExistence type="inferred from homology"/>
<dbReference type="InterPro" id="IPR036615">
    <property type="entry name" value="Mur_ligase_C_dom_sf"/>
</dbReference>
<dbReference type="SUPFAM" id="SSF51984">
    <property type="entry name" value="MurCD N-terminal domain"/>
    <property type="match status" value="1"/>
</dbReference>
<reference evidence="10 11" key="1">
    <citation type="journal article" date="2016" name="Nat. Commun.">
        <title>Thousands of microbial genomes shed light on interconnected biogeochemical processes in an aquifer system.</title>
        <authorList>
            <person name="Anantharaman K."/>
            <person name="Brown C.T."/>
            <person name="Hug L.A."/>
            <person name="Sharon I."/>
            <person name="Castelle C.J."/>
            <person name="Probst A.J."/>
            <person name="Thomas B.C."/>
            <person name="Singh A."/>
            <person name="Wilkins M.J."/>
            <person name="Karaoz U."/>
            <person name="Brodie E.L."/>
            <person name="Williams K.H."/>
            <person name="Hubbard S.S."/>
            <person name="Banfield J.F."/>
        </authorList>
    </citation>
    <scope>NUCLEOTIDE SEQUENCE [LARGE SCALE GENOMIC DNA]</scope>
</reference>
<organism evidence="10 11">
    <name type="scientific">Candidatus Kaiserbacteria bacterium RIFCSPHIGHO2_01_FULL_54_36b</name>
    <dbReference type="NCBI Taxonomy" id="1798483"/>
    <lineage>
        <taxon>Bacteria</taxon>
        <taxon>Candidatus Kaiseribacteriota</taxon>
    </lineage>
</organism>
<dbReference type="Gene3D" id="3.40.1190.10">
    <property type="entry name" value="Mur-like, catalytic domain"/>
    <property type="match status" value="2"/>
</dbReference>
<accession>A0A1F6CQW7</accession>
<evidence type="ECO:0000313" key="10">
    <source>
        <dbReference type="EMBL" id="OGG51533.1"/>
    </source>
</evidence>
<dbReference type="GO" id="GO:0005524">
    <property type="term" value="F:ATP binding"/>
    <property type="evidence" value="ECO:0007669"/>
    <property type="project" value="UniProtKB-UniRule"/>
</dbReference>
<dbReference type="Pfam" id="PF08245">
    <property type="entry name" value="Mur_ligase_M"/>
    <property type="match status" value="1"/>
</dbReference>
<dbReference type="Pfam" id="PF21799">
    <property type="entry name" value="MurD-like_N"/>
    <property type="match status" value="1"/>
</dbReference>
<dbReference type="EC" id="6.3.2.9" evidence="7"/>
<dbReference type="InterPro" id="IPR013221">
    <property type="entry name" value="Mur_ligase_cen"/>
</dbReference>
<dbReference type="GO" id="GO:0008764">
    <property type="term" value="F:UDP-N-acetylmuramoylalanine-D-glutamate ligase activity"/>
    <property type="evidence" value="ECO:0007669"/>
    <property type="project" value="UniProtKB-UniRule"/>
</dbReference>
<keyword evidence="3 7" id="KW-0963">Cytoplasm</keyword>
<keyword evidence="7" id="KW-0573">Peptidoglycan synthesis</keyword>
<evidence type="ECO:0000256" key="7">
    <source>
        <dbReference type="HAMAP-Rule" id="MF_00639"/>
    </source>
</evidence>
<dbReference type="PANTHER" id="PTHR43692:SF1">
    <property type="entry name" value="UDP-N-ACETYLMURAMOYLALANINE--D-GLUTAMATE LIGASE"/>
    <property type="match status" value="1"/>
</dbReference>
<dbReference type="InterPro" id="IPR005762">
    <property type="entry name" value="MurD"/>
</dbReference>
<comment type="similarity">
    <text evidence="7">Belongs to the MurCDEF family.</text>
</comment>